<gene>
    <name evidence="3" type="ORF">BV912_09340</name>
</gene>
<dbReference type="RefSeq" id="WP_085360063.1">
    <property type="nucleotide sequence ID" value="NZ_MTAB01000023.1"/>
</dbReference>
<dbReference type="SUPFAM" id="SSF53335">
    <property type="entry name" value="S-adenosyl-L-methionine-dependent methyltransferases"/>
    <property type="match status" value="1"/>
</dbReference>
<dbReference type="EMBL" id="MTAB01000023">
    <property type="protein sequence ID" value="OSI18945.1"/>
    <property type="molecule type" value="Genomic_DNA"/>
</dbReference>
<accession>A0A1X3DGP3</accession>
<dbReference type="Pfam" id="PF04072">
    <property type="entry name" value="LCM"/>
    <property type="match status" value="1"/>
</dbReference>
<dbReference type="AlphaFoldDB" id="A0A1X3DGP3"/>
<dbReference type="InterPro" id="IPR007213">
    <property type="entry name" value="Ppm1/Ppm2/Tcmp"/>
</dbReference>
<evidence type="ECO:0000313" key="3">
    <source>
        <dbReference type="EMBL" id="OSI18945.1"/>
    </source>
</evidence>
<dbReference type="PANTHER" id="PTHR43619:SF2">
    <property type="entry name" value="S-ADENOSYL-L-METHIONINE-DEPENDENT METHYLTRANSFERASES SUPERFAMILY PROTEIN"/>
    <property type="match status" value="1"/>
</dbReference>
<comment type="caution">
    <text evidence="3">The sequence shown here is derived from an EMBL/GenBank/DDBJ whole genome shotgun (WGS) entry which is preliminary data.</text>
</comment>
<name>A0A1X3DGP3_9NEIS</name>
<dbReference type="STRING" id="1931275.BV914_04375"/>
<keyword evidence="1 3" id="KW-0489">Methyltransferase</keyword>
<evidence type="ECO:0000313" key="4">
    <source>
        <dbReference type="Proteomes" id="UP000193303"/>
    </source>
</evidence>
<dbReference type="Proteomes" id="UP000193303">
    <property type="component" value="Unassembled WGS sequence"/>
</dbReference>
<evidence type="ECO:0000256" key="1">
    <source>
        <dbReference type="ARBA" id="ARBA00022603"/>
    </source>
</evidence>
<dbReference type="InterPro" id="IPR029063">
    <property type="entry name" value="SAM-dependent_MTases_sf"/>
</dbReference>
<dbReference type="PIRSF" id="PIRSF028177">
    <property type="entry name" value="Polyketide_synth_Omtfrase_TcmP"/>
    <property type="match status" value="1"/>
</dbReference>
<proteinExistence type="predicted"/>
<sequence>MDGKISPDKVGALSETMLITLWAKAVENDRADALLRDEAAARMMKQIDYDFSTFAGAKMSQPGCCGRAALMDNEIKGFLAKHPDAVVVQLGAGLDARFERLGKPAVTAWYDLDLPEVIELRRQLLPEDGNHYLAASMFDESWMDTVAAHGKPVLLVLEGVLMYFDLAEVQALFAKLTRKLPGVVAVFDIVPVFAVGKAKHHDALGKMNQGGERPEFKWSVVDAGEMEKWLPGLRVEHVAYLSDCCGHRYPWIARLLYRTRWGKRNLDQRIVRIALGEAV</sequence>
<dbReference type="OrthoDB" id="9800233at2"/>
<dbReference type="PANTHER" id="PTHR43619">
    <property type="entry name" value="S-ADENOSYL-L-METHIONINE-DEPENDENT METHYLTRANSFERASE YKTD-RELATED"/>
    <property type="match status" value="1"/>
</dbReference>
<reference evidence="4" key="1">
    <citation type="submission" date="2017-01" db="EMBL/GenBank/DDBJ databases">
        <authorList>
            <person name="Mah S.A."/>
            <person name="Swanson W.J."/>
            <person name="Moy G.W."/>
            <person name="Vacquier V.D."/>
        </authorList>
    </citation>
    <scope>NUCLEOTIDE SEQUENCE [LARGE SCALE GENOMIC DNA]</scope>
    <source>
        <strain evidence="4">124861</strain>
    </source>
</reference>
<keyword evidence="2" id="KW-0808">Transferase</keyword>
<dbReference type="Gene3D" id="3.40.50.150">
    <property type="entry name" value="Vaccinia Virus protein VP39"/>
    <property type="match status" value="1"/>
</dbReference>
<dbReference type="GO" id="GO:0032259">
    <property type="term" value="P:methylation"/>
    <property type="evidence" value="ECO:0007669"/>
    <property type="project" value="UniProtKB-KW"/>
</dbReference>
<dbReference type="GO" id="GO:0008168">
    <property type="term" value="F:methyltransferase activity"/>
    <property type="evidence" value="ECO:0007669"/>
    <property type="project" value="UniProtKB-KW"/>
</dbReference>
<organism evidence="3 4">
    <name type="scientific">Neisseria dumasiana</name>
    <dbReference type="NCBI Taxonomy" id="1931275"/>
    <lineage>
        <taxon>Bacteria</taxon>
        <taxon>Pseudomonadati</taxon>
        <taxon>Pseudomonadota</taxon>
        <taxon>Betaproteobacteria</taxon>
        <taxon>Neisseriales</taxon>
        <taxon>Neisseriaceae</taxon>
        <taxon>Neisseria</taxon>
    </lineage>
</organism>
<protein>
    <submittedName>
        <fullName evidence="3">Methyltransferase</fullName>
    </submittedName>
</protein>
<evidence type="ECO:0000256" key="2">
    <source>
        <dbReference type="ARBA" id="ARBA00022679"/>
    </source>
</evidence>
<dbReference type="InterPro" id="IPR016874">
    <property type="entry name" value="TcmP-like"/>
</dbReference>